<evidence type="ECO:0000313" key="4">
    <source>
        <dbReference type="Proteomes" id="UP001153620"/>
    </source>
</evidence>
<keyword evidence="4" id="KW-1185">Reference proteome</keyword>
<name>A0A9N9WR96_9DIPT</name>
<feature type="compositionally biased region" description="Basic and acidic residues" evidence="2">
    <location>
        <begin position="1"/>
        <end position="10"/>
    </location>
</feature>
<dbReference type="AlphaFoldDB" id="A0A9N9WR96"/>
<feature type="region of interest" description="Disordered" evidence="2">
    <location>
        <begin position="1"/>
        <end position="41"/>
    </location>
</feature>
<accession>A0A9N9WR96</accession>
<dbReference type="EMBL" id="OU895878">
    <property type="protein sequence ID" value="CAG9803082.1"/>
    <property type="molecule type" value="Genomic_DNA"/>
</dbReference>
<evidence type="ECO:0000256" key="1">
    <source>
        <dbReference type="SAM" id="Coils"/>
    </source>
</evidence>
<sequence>MNSSTRRNESIYDSMEPLHNSTMRPSSRARRTARNNTTMSTARNQYANATVMNNNDMICMCFKSPPVIMKKMPSRNNDCNCTCHMDRMGNNLDTSGIERLNKEATFNMSRSRQGNKSSLQELEETMKNMSNDFDETILEVQDDPSNVTPLGKFYRANSFR</sequence>
<feature type="coiled-coil region" evidence="1">
    <location>
        <begin position="112"/>
        <end position="139"/>
    </location>
</feature>
<proteinExistence type="predicted"/>
<reference evidence="3" key="2">
    <citation type="submission" date="2022-10" db="EMBL/GenBank/DDBJ databases">
        <authorList>
            <consortium name="ENA_rothamsted_submissions"/>
            <consortium name="culmorum"/>
            <person name="King R."/>
        </authorList>
    </citation>
    <scope>NUCLEOTIDE SEQUENCE</scope>
</reference>
<dbReference type="Proteomes" id="UP001153620">
    <property type="component" value="Chromosome 2"/>
</dbReference>
<organism evidence="3 4">
    <name type="scientific">Chironomus riparius</name>
    <dbReference type="NCBI Taxonomy" id="315576"/>
    <lineage>
        <taxon>Eukaryota</taxon>
        <taxon>Metazoa</taxon>
        <taxon>Ecdysozoa</taxon>
        <taxon>Arthropoda</taxon>
        <taxon>Hexapoda</taxon>
        <taxon>Insecta</taxon>
        <taxon>Pterygota</taxon>
        <taxon>Neoptera</taxon>
        <taxon>Endopterygota</taxon>
        <taxon>Diptera</taxon>
        <taxon>Nematocera</taxon>
        <taxon>Chironomoidea</taxon>
        <taxon>Chironomidae</taxon>
        <taxon>Chironominae</taxon>
        <taxon>Chironomus</taxon>
    </lineage>
</organism>
<evidence type="ECO:0000256" key="2">
    <source>
        <dbReference type="SAM" id="MobiDB-lite"/>
    </source>
</evidence>
<gene>
    <name evidence="3" type="ORF">CHIRRI_LOCUS5983</name>
</gene>
<protein>
    <submittedName>
        <fullName evidence="3">Uncharacterized protein</fullName>
    </submittedName>
</protein>
<evidence type="ECO:0000313" key="3">
    <source>
        <dbReference type="EMBL" id="CAG9803082.1"/>
    </source>
</evidence>
<keyword evidence="1" id="KW-0175">Coiled coil</keyword>
<reference evidence="3" key="1">
    <citation type="submission" date="2022-01" db="EMBL/GenBank/DDBJ databases">
        <authorList>
            <person name="King R."/>
        </authorList>
    </citation>
    <scope>NUCLEOTIDE SEQUENCE</scope>
</reference>